<name>A0A1N6L701_9BURK</name>
<dbReference type="SUPFAM" id="SSF53850">
    <property type="entry name" value="Periplasmic binding protein-like II"/>
    <property type="match status" value="1"/>
</dbReference>
<protein>
    <submittedName>
        <fullName evidence="6">DNA-binding transcriptional regulator, LysR family</fullName>
    </submittedName>
</protein>
<evidence type="ECO:0000313" key="6">
    <source>
        <dbReference type="EMBL" id="SIO64569.1"/>
    </source>
</evidence>
<accession>A0A1N6L701</accession>
<dbReference type="Pfam" id="PF00126">
    <property type="entry name" value="HTH_1"/>
    <property type="match status" value="1"/>
</dbReference>
<dbReference type="InterPro" id="IPR005119">
    <property type="entry name" value="LysR_subst-bd"/>
</dbReference>
<dbReference type="PROSITE" id="PS50931">
    <property type="entry name" value="HTH_LYSR"/>
    <property type="match status" value="1"/>
</dbReference>
<dbReference type="PRINTS" id="PR00039">
    <property type="entry name" value="HTHLYSR"/>
</dbReference>
<dbReference type="InterPro" id="IPR036390">
    <property type="entry name" value="WH_DNA-bd_sf"/>
</dbReference>
<evidence type="ECO:0000256" key="1">
    <source>
        <dbReference type="ARBA" id="ARBA00009437"/>
    </source>
</evidence>
<dbReference type="GO" id="GO:0003700">
    <property type="term" value="F:DNA-binding transcription factor activity"/>
    <property type="evidence" value="ECO:0007669"/>
    <property type="project" value="InterPro"/>
</dbReference>
<comment type="similarity">
    <text evidence="1">Belongs to the LysR transcriptional regulatory family.</text>
</comment>
<sequence>MTRSNSNWFVRARLKTRQLLLLAAMEEEGNVRRAADSLGITQPAASRLLKELEDMLGVSLFDRTPHGMRATLYGEVMIRHARMVLSNLSHAHDEISALRAGLTGQVRIGVIAAAAATMVPRAIASVKERYPQLQIWLQVETSDVMLAQVAEGELDIMIGRVLERQDPLKTEVRYEPLADEPLCVVARTGHPLENETDLTLREVVDASWVLHPPGSVLRHRFDLMFSQIGLNPPQNVVNTNNFLAISSLLLHSDMLAVLPDEVAREYQQYGLLKRMPVDLPCRMDTFGIITRQAQLLSPAASMVLEALRSAAVGVYGAAFDPAVAR</sequence>
<gene>
    <name evidence="6" type="ORF">SAMN05444165_6344</name>
</gene>
<dbReference type="Gene3D" id="3.40.190.290">
    <property type="match status" value="1"/>
</dbReference>
<dbReference type="GO" id="GO:0005829">
    <property type="term" value="C:cytosol"/>
    <property type="evidence" value="ECO:0007669"/>
    <property type="project" value="TreeGrafter"/>
</dbReference>
<dbReference type="OrthoDB" id="5914299at2"/>
<dbReference type="GO" id="GO:0003677">
    <property type="term" value="F:DNA binding"/>
    <property type="evidence" value="ECO:0007669"/>
    <property type="project" value="UniProtKB-KW"/>
</dbReference>
<dbReference type="Pfam" id="PF03466">
    <property type="entry name" value="LysR_substrate"/>
    <property type="match status" value="1"/>
</dbReference>
<dbReference type="PANTHER" id="PTHR30419">
    <property type="entry name" value="HTH-TYPE TRANSCRIPTIONAL REGULATOR YBHD"/>
    <property type="match status" value="1"/>
</dbReference>
<evidence type="ECO:0000313" key="7">
    <source>
        <dbReference type="Proteomes" id="UP000185151"/>
    </source>
</evidence>
<dbReference type="RefSeq" id="WP_074301189.1">
    <property type="nucleotide sequence ID" value="NZ_FSRU01000002.1"/>
</dbReference>
<dbReference type="SUPFAM" id="SSF46785">
    <property type="entry name" value="Winged helix' DNA-binding domain"/>
    <property type="match status" value="1"/>
</dbReference>
<keyword evidence="2" id="KW-0805">Transcription regulation</keyword>
<reference evidence="6 7" key="1">
    <citation type="submission" date="2016-11" db="EMBL/GenBank/DDBJ databases">
        <authorList>
            <person name="Jaros S."/>
            <person name="Januszkiewicz K."/>
            <person name="Wedrychowicz H."/>
        </authorList>
    </citation>
    <scope>NUCLEOTIDE SEQUENCE [LARGE SCALE GENOMIC DNA]</scope>
    <source>
        <strain evidence="6 7">GAS95</strain>
    </source>
</reference>
<dbReference type="Proteomes" id="UP000185151">
    <property type="component" value="Unassembled WGS sequence"/>
</dbReference>
<keyword evidence="3 6" id="KW-0238">DNA-binding</keyword>
<feature type="domain" description="HTH lysR-type" evidence="5">
    <location>
        <begin position="14"/>
        <end position="71"/>
    </location>
</feature>
<evidence type="ECO:0000256" key="2">
    <source>
        <dbReference type="ARBA" id="ARBA00023015"/>
    </source>
</evidence>
<dbReference type="InterPro" id="IPR000847">
    <property type="entry name" value="LysR_HTH_N"/>
</dbReference>
<dbReference type="AlphaFoldDB" id="A0A1N6L701"/>
<dbReference type="EMBL" id="FSRU01000002">
    <property type="protein sequence ID" value="SIO64569.1"/>
    <property type="molecule type" value="Genomic_DNA"/>
</dbReference>
<keyword evidence="4" id="KW-0804">Transcription</keyword>
<dbReference type="Gene3D" id="1.10.10.10">
    <property type="entry name" value="Winged helix-like DNA-binding domain superfamily/Winged helix DNA-binding domain"/>
    <property type="match status" value="1"/>
</dbReference>
<keyword evidence="7" id="KW-1185">Reference proteome</keyword>
<evidence type="ECO:0000259" key="5">
    <source>
        <dbReference type="PROSITE" id="PS50931"/>
    </source>
</evidence>
<organism evidence="6 7">
    <name type="scientific">Paraburkholderia phenazinium</name>
    <dbReference type="NCBI Taxonomy" id="60549"/>
    <lineage>
        <taxon>Bacteria</taxon>
        <taxon>Pseudomonadati</taxon>
        <taxon>Pseudomonadota</taxon>
        <taxon>Betaproteobacteria</taxon>
        <taxon>Burkholderiales</taxon>
        <taxon>Burkholderiaceae</taxon>
        <taxon>Paraburkholderia</taxon>
    </lineage>
</organism>
<dbReference type="PANTHER" id="PTHR30419:SF8">
    <property type="entry name" value="NITROGEN ASSIMILATION TRANSCRIPTIONAL ACTIVATOR-RELATED"/>
    <property type="match status" value="1"/>
</dbReference>
<evidence type="ECO:0000256" key="4">
    <source>
        <dbReference type="ARBA" id="ARBA00023163"/>
    </source>
</evidence>
<proteinExistence type="inferred from homology"/>
<dbReference type="InterPro" id="IPR050950">
    <property type="entry name" value="HTH-type_LysR_regulators"/>
</dbReference>
<dbReference type="InterPro" id="IPR036388">
    <property type="entry name" value="WH-like_DNA-bd_sf"/>
</dbReference>
<evidence type="ECO:0000256" key="3">
    <source>
        <dbReference type="ARBA" id="ARBA00023125"/>
    </source>
</evidence>